<keyword evidence="2" id="KW-1185">Reference proteome</keyword>
<dbReference type="EMBL" id="SPHZ02000011">
    <property type="protein sequence ID" value="KAF0891374.1"/>
    <property type="molecule type" value="Genomic_DNA"/>
</dbReference>
<dbReference type="Proteomes" id="UP000479710">
    <property type="component" value="Unassembled WGS sequence"/>
</dbReference>
<dbReference type="AlphaFoldDB" id="A0A6G1BUN4"/>
<gene>
    <name evidence="1" type="ORF">E2562_009810</name>
</gene>
<protein>
    <submittedName>
        <fullName evidence="1">Uncharacterized protein</fullName>
    </submittedName>
</protein>
<name>A0A6G1BUN4_9ORYZ</name>
<evidence type="ECO:0000313" key="2">
    <source>
        <dbReference type="Proteomes" id="UP000479710"/>
    </source>
</evidence>
<evidence type="ECO:0000313" key="1">
    <source>
        <dbReference type="EMBL" id="KAF0891374.1"/>
    </source>
</evidence>
<comment type="caution">
    <text evidence="1">The sequence shown here is derived from an EMBL/GenBank/DDBJ whole genome shotgun (WGS) entry which is preliminary data.</text>
</comment>
<proteinExistence type="predicted"/>
<sequence>MRKSSVKGKGCIRKHQPVSASGHVLLAMEKVPSVWAVRDGQVLLGRSHGRFNILQEEWCYVFPLNLSVKVLLEIRRTGILVERI</sequence>
<organism evidence="1 2">
    <name type="scientific">Oryza meyeriana var. granulata</name>
    <dbReference type="NCBI Taxonomy" id="110450"/>
    <lineage>
        <taxon>Eukaryota</taxon>
        <taxon>Viridiplantae</taxon>
        <taxon>Streptophyta</taxon>
        <taxon>Embryophyta</taxon>
        <taxon>Tracheophyta</taxon>
        <taxon>Spermatophyta</taxon>
        <taxon>Magnoliopsida</taxon>
        <taxon>Liliopsida</taxon>
        <taxon>Poales</taxon>
        <taxon>Poaceae</taxon>
        <taxon>BOP clade</taxon>
        <taxon>Oryzoideae</taxon>
        <taxon>Oryzeae</taxon>
        <taxon>Oryzinae</taxon>
        <taxon>Oryza</taxon>
        <taxon>Oryza meyeriana</taxon>
    </lineage>
</organism>
<accession>A0A6G1BUN4</accession>
<reference evidence="1 2" key="1">
    <citation type="submission" date="2019-11" db="EMBL/GenBank/DDBJ databases">
        <title>Whole genome sequence of Oryza granulata.</title>
        <authorList>
            <person name="Li W."/>
        </authorList>
    </citation>
    <scope>NUCLEOTIDE SEQUENCE [LARGE SCALE GENOMIC DNA]</scope>
    <source>
        <strain evidence="2">cv. Menghai</strain>
        <tissue evidence="1">Leaf</tissue>
    </source>
</reference>